<dbReference type="EMBL" id="CP036525">
    <property type="protein sequence ID" value="QDT02519.1"/>
    <property type="molecule type" value="Genomic_DNA"/>
</dbReference>
<keyword evidence="2" id="KW-1185">Reference proteome</keyword>
<name>A0A517N5V0_9BACT</name>
<dbReference type="KEGG" id="rlc:K227x_08970"/>
<organism evidence="1 2">
    <name type="scientific">Rubripirellula lacrimiformis</name>
    <dbReference type="NCBI Taxonomy" id="1930273"/>
    <lineage>
        <taxon>Bacteria</taxon>
        <taxon>Pseudomonadati</taxon>
        <taxon>Planctomycetota</taxon>
        <taxon>Planctomycetia</taxon>
        <taxon>Pirellulales</taxon>
        <taxon>Pirellulaceae</taxon>
        <taxon>Rubripirellula</taxon>
    </lineage>
</organism>
<dbReference type="Proteomes" id="UP000318538">
    <property type="component" value="Chromosome"/>
</dbReference>
<evidence type="ECO:0000313" key="2">
    <source>
        <dbReference type="Proteomes" id="UP000318538"/>
    </source>
</evidence>
<sequence>MLVGMWRDHREWLVLDAKIAKYESAIGRLDVTTESRMHLIYSDPGQPDRYQWRGHLPANQSWRLSWRIAGKDADYTQVSSTNSEDFFPRVRIDDDGSEMSLHVLIVGKGMSQRIGAATADLLRKYRDQLVIEVIAETETEDYPVDQIVSLLKIRLPESLRQDVVDQFGKFAWQVTDNGTLVHLRLGTDQALEAEEKSEAESDE</sequence>
<evidence type="ECO:0000313" key="1">
    <source>
        <dbReference type="EMBL" id="QDT02519.1"/>
    </source>
</evidence>
<accession>A0A517N5V0</accession>
<dbReference type="AlphaFoldDB" id="A0A517N5V0"/>
<protein>
    <submittedName>
        <fullName evidence="1">Uncharacterized protein</fullName>
    </submittedName>
</protein>
<proteinExistence type="predicted"/>
<reference evidence="1 2" key="1">
    <citation type="submission" date="2019-02" db="EMBL/GenBank/DDBJ databases">
        <title>Deep-cultivation of Planctomycetes and their phenomic and genomic characterization uncovers novel biology.</title>
        <authorList>
            <person name="Wiegand S."/>
            <person name="Jogler M."/>
            <person name="Boedeker C."/>
            <person name="Pinto D."/>
            <person name="Vollmers J."/>
            <person name="Rivas-Marin E."/>
            <person name="Kohn T."/>
            <person name="Peeters S.H."/>
            <person name="Heuer A."/>
            <person name="Rast P."/>
            <person name="Oberbeckmann S."/>
            <person name="Bunk B."/>
            <person name="Jeske O."/>
            <person name="Meyerdierks A."/>
            <person name="Storesund J.E."/>
            <person name="Kallscheuer N."/>
            <person name="Luecker S."/>
            <person name="Lage O.M."/>
            <person name="Pohl T."/>
            <person name="Merkel B.J."/>
            <person name="Hornburger P."/>
            <person name="Mueller R.-W."/>
            <person name="Bruemmer F."/>
            <person name="Labrenz M."/>
            <person name="Spormann A.M."/>
            <person name="Op den Camp H."/>
            <person name="Overmann J."/>
            <person name="Amann R."/>
            <person name="Jetten M.S.M."/>
            <person name="Mascher T."/>
            <person name="Medema M.H."/>
            <person name="Devos D.P."/>
            <person name="Kaster A.-K."/>
            <person name="Ovreas L."/>
            <person name="Rohde M."/>
            <person name="Galperin M.Y."/>
            <person name="Jogler C."/>
        </authorList>
    </citation>
    <scope>NUCLEOTIDE SEQUENCE [LARGE SCALE GENOMIC DNA]</scope>
    <source>
        <strain evidence="1 2">K22_7</strain>
    </source>
</reference>
<gene>
    <name evidence="1" type="ORF">K227x_08970</name>
</gene>